<name>A0A6L5R0B0_9MICO</name>
<comment type="caution">
    <text evidence="3">The sequence shown here is derived from an EMBL/GenBank/DDBJ whole genome shotgun (WGS) entry which is preliminary data.</text>
</comment>
<dbReference type="RefSeq" id="WP_154345168.1">
    <property type="nucleotide sequence ID" value="NZ_WKJD01000006.1"/>
</dbReference>
<keyword evidence="4" id="KW-1185">Reference proteome</keyword>
<keyword evidence="1" id="KW-0812">Transmembrane</keyword>
<protein>
    <recommendedName>
        <fullName evidence="2">SAF domain-containing protein</fullName>
    </recommendedName>
</protein>
<dbReference type="AlphaFoldDB" id="A0A6L5R0B0"/>
<gene>
    <name evidence="3" type="ORF">GJR97_03865</name>
</gene>
<evidence type="ECO:0000256" key="1">
    <source>
        <dbReference type="SAM" id="Phobius"/>
    </source>
</evidence>
<evidence type="ECO:0000313" key="4">
    <source>
        <dbReference type="Proteomes" id="UP000476511"/>
    </source>
</evidence>
<dbReference type="SMART" id="SM00858">
    <property type="entry name" value="SAF"/>
    <property type="match status" value="1"/>
</dbReference>
<proteinExistence type="predicted"/>
<organism evidence="3 4">
    <name type="scientific">Agromyces kandeliae</name>
    <dbReference type="NCBI Taxonomy" id="2666141"/>
    <lineage>
        <taxon>Bacteria</taxon>
        <taxon>Bacillati</taxon>
        <taxon>Actinomycetota</taxon>
        <taxon>Actinomycetes</taxon>
        <taxon>Micrococcales</taxon>
        <taxon>Microbacteriaceae</taxon>
        <taxon>Agromyces</taxon>
    </lineage>
</organism>
<keyword evidence="1" id="KW-1133">Transmembrane helix</keyword>
<evidence type="ECO:0000313" key="3">
    <source>
        <dbReference type="EMBL" id="MRX42858.1"/>
    </source>
</evidence>
<feature type="domain" description="SAF" evidence="2">
    <location>
        <begin position="44"/>
        <end position="107"/>
    </location>
</feature>
<accession>A0A6L5R0B0</accession>
<keyword evidence="1" id="KW-0472">Membrane</keyword>
<evidence type="ECO:0000259" key="2">
    <source>
        <dbReference type="SMART" id="SM00858"/>
    </source>
</evidence>
<dbReference type="InterPro" id="IPR013974">
    <property type="entry name" value="SAF"/>
</dbReference>
<feature type="transmembrane region" description="Helical" evidence="1">
    <location>
        <begin position="20"/>
        <end position="37"/>
    </location>
</feature>
<dbReference type="EMBL" id="WKJD01000006">
    <property type="protein sequence ID" value="MRX42858.1"/>
    <property type="molecule type" value="Genomic_DNA"/>
</dbReference>
<dbReference type="Proteomes" id="UP000476511">
    <property type="component" value="Unassembled WGS sequence"/>
</dbReference>
<sequence length="212" mass="21545">MAERPTRPARERRRVDLRLLLGLALVAGSTIGVWAVVDSFDDTTRVLVAPVTVTAGSRVTSADLRVERVRLGDLAGGYLVPGDVPDDGLVVTRTVRAGELVPAASVAEVAGVGTATLVVPSRGLLAREIEPGAVVDVWAAGELERGVFEPPVVLVAGAEVAAVLEADGIVAGDGPSVELLIPRAKTAALLEALASGDAIDLVPAVAAATGAR</sequence>
<reference evidence="3 4" key="1">
    <citation type="submission" date="2019-11" db="EMBL/GenBank/DDBJ databases">
        <title>Agromyces kandeliae sp. nov., isolated from mangrove soil.</title>
        <authorList>
            <person name="Wang R."/>
        </authorList>
    </citation>
    <scope>NUCLEOTIDE SEQUENCE [LARGE SCALE GENOMIC DNA]</scope>
    <source>
        <strain evidence="3 4">Q22</strain>
    </source>
</reference>
<dbReference type="CDD" id="cd11614">
    <property type="entry name" value="SAF_CpaB_FlgA_like"/>
    <property type="match status" value="1"/>
</dbReference>